<evidence type="ECO:0000313" key="9">
    <source>
        <dbReference type="Proteomes" id="UP000198517"/>
    </source>
</evidence>
<dbReference type="Proteomes" id="UP000198517">
    <property type="component" value="Unassembled WGS sequence"/>
</dbReference>
<evidence type="ECO:0000256" key="1">
    <source>
        <dbReference type="ARBA" id="ARBA00001946"/>
    </source>
</evidence>
<dbReference type="GO" id="GO:0016788">
    <property type="term" value="F:hydrolase activity, acting on ester bonds"/>
    <property type="evidence" value="ECO:0007669"/>
    <property type="project" value="InterPro"/>
</dbReference>
<reference evidence="8 9" key="1">
    <citation type="submission" date="2016-10" db="EMBL/GenBank/DDBJ databases">
        <authorList>
            <person name="de Groot N.N."/>
        </authorList>
    </citation>
    <scope>NUCLEOTIDE SEQUENCE [LARGE SCALE GENOMIC DNA]</scope>
    <source>
        <strain evidence="8 9">DSM 24015</strain>
    </source>
</reference>
<dbReference type="SFLD" id="SFLDS00003">
    <property type="entry name" value="Haloacid_Dehalogenase"/>
    <property type="match status" value="1"/>
</dbReference>
<dbReference type="NCBIfam" id="TIGR01670">
    <property type="entry name" value="KdsC-phosphatas"/>
    <property type="match status" value="1"/>
</dbReference>
<organism evidence="8 9">
    <name type="scientific">Riemerella columbipharyngis</name>
    <dbReference type="NCBI Taxonomy" id="1071918"/>
    <lineage>
        <taxon>Bacteria</taxon>
        <taxon>Pseudomonadati</taxon>
        <taxon>Bacteroidota</taxon>
        <taxon>Flavobacteriia</taxon>
        <taxon>Flavobacteriales</taxon>
        <taxon>Weeksellaceae</taxon>
        <taxon>Riemerella</taxon>
    </lineage>
</organism>
<evidence type="ECO:0000256" key="2">
    <source>
        <dbReference type="ARBA" id="ARBA00005893"/>
    </source>
</evidence>
<evidence type="ECO:0000256" key="3">
    <source>
        <dbReference type="ARBA" id="ARBA00011881"/>
    </source>
</evidence>
<keyword evidence="6 7" id="KW-0460">Magnesium</keyword>
<dbReference type="Gene3D" id="3.40.50.1000">
    <property type="entry name" value="HAD superfamily/HAD-like"/>
    <property type="match status" value="1"/>
</dbReference>
<feature type="binding site" evidence="7">
    <location>
        <position position="16"/>
    </location>
    <ligand>
        <name>Mg(2+)</name>
        <dbReference type="ChEBI" id="CHEBI:18420"/>
    </ligand>
</feature>
<dbReference type="PANTHER" id="PTHR21485">
    <property type="entry name" value="HAD SUPERFAMILY MEMBERS CMAS AND KDSC"/>
    <property type="match status" value="1"/>
</dbReference>
<gene>
    <name evidence="8" type="ORF">SAMN05421544_11130</name>
</gene>
<dbReference type="PANTHER" id="PTHR21485:SF3">
    <property type="entry name" value="N-ACYLNEURAMINATE CYTIDYLYLTRANSFERASE"/>
    <property type="match status" value="1"/>
</dbReference>
<dbReference type="EMBL" id="FNAS01000011">
    <property type="protein sequence ID" value="SDE51140.1"/>
    <property type="molecule type" value="Genomic_DNA"/>
</dbReference>
<dbReference type="RefSeq" id="WP_092736909.1">
    <property type="nucleotide sequence ID" value="NZ_FNAS01000011.1"/>
</dbReference>
<dbReference type="InterPro" id="IPR036412">
    <property type="entry name" value="HAD-like_sf"/>
</dbReference>
<dbReference type="SFLD" id="SFLDG01138">
    <property type="entry name" value="C1.6.2:_Deoxy-d-mannose-octulo"/>
    <property type="match status" value="1"/>
</dbReference>
<proteinExistence type="inferred from homology"/>
<accession>A0A1G7DJB6</accession>
<evidence type="ECO:0000256" key="7">
    <source>
        <dbReference type="PIRSR" id="PIRSR006118-2"/>
    </source>
</evidence>
<evidence type="ECO:0000256" key="5">
    <source>
        <dbReference type="ARBA" id="ARBA00022801"/>
    </source>
</evidence>
<dbReference type="InterPro" id="IPR023214">
    <property type="entry name" value="HAD_sf"/>
</dbReference>
<comment type="subunit">
    <text evidence="3">Homotetramer.</text>
</comment>
<dbReference type="InterPro" id="IPR050793">
    <property type="entry name" value="CMP-NeuNAc_synthase"/>
</dbReference>
<dbReference type="FunFam" id="3.40.50.1000:FF:000029">
    <property type="entry name" value="3-deoxy-D-manno-octulosonate 8-phosphate phosphatase KdsC"/>
    <property type="match status" value="1"/>
</dbReference>
<feature type="binding site" evidence="7">
    <location>
        <position position="18"/>
    </location>
    <ligand>
        <name>substrate</name>
    </ligand>
</feature>
<feature type="binding site" evidence="7">
    <location>
        <position position="109"/>
    </location>
    <ligand>
        <name>Mg(2+)</name>
        <dbReference type="ChEBI" id="CHEBI:18420"/>
    </ligand>
</feature>
<evidence type="ECO:0000256" key="6">
    <source>
        <dbReference type="ARBA" id="ARBA00022842"/>
    </source>
</evidence>
<protein>
    <submittedName>
        <fullName evidence="8">3-deoxy-D-manno-octulosonate 8-phosphate phosphatase (KDO 8-P phosphatase)</fullName>
    </submittedName>
</protein>
<keyword evidence="9" id="KW-1185">Reference proteome</keyword>
<comment type="cofactor">
    <cofactor evidence="1 7">
        <name>Mg(2+)</name>
        <dbReference type="ChEBI" id="CHEBI:18420"/>
    </cofactor>
</comment>
<dbReference type="OrthoDB" id="9805604at2"/>
<dbReference type="PIRSF" id="PIRSF006118">
    <property type="entry name" value="KDO8-P_Ptase"/>
    <property type="match status" value="1"/>
</dbReference>
<dbReference type="AlphaFoldDB" id="A0A1G7DJB6"/>
<keyword evidence="4 7" id="KW-0479">Metal-binding</keyword>
<dbReference type="GO" id="GO:0046872">
    <property type="term" value="F:metal ion binding"/>
    <property type="evidence" value="ECO:0007669"/>
    <property type="project" value="UniProtKB-KW"/>
</dbReference>
<dbReference type="SFLD" id="SFLDG01136">
    <property type="entry name" value="C1.6:_Phosphoserine_Phosphatas"/>
    <property type="match status" value="1"/>
</dbReference>
<dbReference type="STRING" id="1071918.SAMN05421544_11130"/>
<dbReference type="Pfam" id="PF08282">
    <property type="entry name" value="Hydrolase_3"/>
    <property type="match status" value="1"/>
</dbReference>
<dbReference type="GO" id="GO:0008781">
    <property type="term" value="F:N-acylneuraminate cytidylyltransferase activity"/>
    <property type="evidence" value="ECO:0007669"/>
    <property type="project" value="TreeGrafter"/>
</dbReference>
<evidence type="ECO:0000256" key="4">
    <source>
        <dbReference type="ARBA" id="ARBA00022723"/>
    </source>
</evidence>
<dbReference type="InterPro" id="IPR010023">
    <property type="entry name" value="KdsC_fam"/>
</dbReference>
<dbReference type="SUPFAM" id="SSF56784">
    <property type="entry name" value="HAD-like"/>
    <property type="match status" value="1"/>
</dbReference>
<keyword evidence="5" id="KW-0378">Hydrolase</keyword>
<comment type="similarity">
    <text evidence="2">Belongs to the KdsC family.</text>
</comment>
<sequence length="174" mass="19366">MSYKNKLKDIKAFVFDVDGVFTDGTVYLMPDGSMCRAMNVLDGYAVAKAIKKGFPMGIITGGNDPMVKHRLSYLGIIDYYPQSADKRENYEKFKSKYNLEDKDILMMGDDVPDLPLLKASGLATCPINAIPEVKSVSDYISPIHGGKGAVRDIIEQVMKAQNIWEDTQDDTRSI</sequence>
<name>A0A1G7DJB6_9FLAO</name>
<evidence type="ECO:0000313" key="8">
    <source>
        <dbReference type="EMBL" id="SDE51140.1"/>
    </source>
</evidence>